<evidence type="ECO:0008006" key="5">
    <source>
        <dbReference type="Google" id="ProtNLM"/>
    </source>
</evidence>
<keyword evidence="4" id="KW-1185">Reference proteome</keyword>
<feature type="region of interest" description="Disordered" evidence="1">
    <location>
        <begin position="1"/>
        <end position="21"/>
    </location>
</feature>
<evidence type="ECO:0000313" key="3">
    <source>
        <dbReference type="EMBL" id="AFY93743.1"/>
    </source>
</evidence>
<gene>
    <name evidence="3" type="ORF">Cha6605_2701</name>
</gene>
<dbReference type="HOGENOM" id="CLU_029185_0_0_3"/>
<dbReference type="EMBL" id="CP003600">
    <property type="protein sequence ID" value="AFY93743.1"/>
    <property type="molecule type" value="Genomic_DNA"/>
</dbReference>
<dbReference type="InterPro" id="IPR021787">
    <property type="entry name" value="DUF3352"/>
</dbReference>
<feature type="compositionally biased region" description="Low complexity" evidence="1">
    <location>
        <begin position="596"/>
        <end position="609"/>
    </location>
</feature>
<keyword evidence="2" id="KW-1133">Transmembrane helix</keyword>
<name>K9UGF6_CHAP6</name>
<keyword evidence="2" id="KW-0812">Transmembrane</keyword>
<evidence type="ECO:0000313" key="4">
    <source>
        <dbReference type="Proteomes" id="UP000010366"/>
    </source>
</evidence>
<protein>
    <recommendedName>
        <fullName evidence="5">DUF3352 domain-containing protein</fullName>
    </recommendedName>
</protein>
<dbReference type="STRING" id="1173020.Cha6605_2701"/>
<proteinExistence type="predicted"/>
<feature type="region of interest" description="Disordered" evidence="1">
    <location>
        <begin position="578"/>
        <end position="609"/>
    </location>
</feature>
<sequence>MPNKMPNRQPKPKSKSNTVAPKYKQRRRIVVGAGVAAILAVGAIGVGKFWLGNSGKLDTSNGVSLLPQDTLLSVSISTDLERWQQFSEFGIPTSRGVFEQQLAKFQTDFLTPYGYDYRRDIQPWVGKQITLGYLDNPAANTNKSQNGIIPNRQTIAILPIADRSAAQKSVEQHQTPIDANLIESNYKGVAIREFKRKAGTMAVSIVDNFVAIATDRASLQRVIDTQQGGKSLLAVPGYTKALSAIEISRPFAQVYVNIPVATAVAAANSPETLAADKLAQAQIQQGIAANATLETEGIAWKGISWLKPNTKQKLVVENQGRDFAANLPTDTLVMVSGGNLQRLWQDYVRSTDTNNPLAPVKPADVVKNLDSITGLDLESEILNWSKGAFGVAIVPKPAKIDTEIGAGLVLMQQASDRSVAEKAFAKLDNTMGQKQAFKIAKAKINGQDVINWTSPLNGIAATHGWLDGNLAFITLGAPVAGSIVPQPQQRLSENALFQQSTRWRNLSIGESSLSPHNGQFFIDIDRTINAGNLPLPYLSPEVKAGFQAMRSLGVTSAILDESSNRFDLFVALKKVPGTAKLPAPPKVIKPSPKPSQSPSAAPKPASPSN</sequence>
<accession>K9UGF6</accession>
<reference evidence="3 4" key="1">
    <citation type="submission" date="2012-05" db="EMBL/GenBank/DDBJ databases">
        <title>Finished chromosome of genome of Chamaesiphon sp. PCC 6605.</title>
        <authorList>
            <consortium name="US DOE Joint Genome Institute"/>
            <person name="Gugger M."/>
            <person name="Coursin T."/>
            <person name="Rippka R."/>
            <person name="Tandeau De Marsac N."/>
            <person name="Huntemann M."/>
            <person name="Wei C.-L."/>
            <person name="Han J."/>
            <person name="Detter J.C."/>
            <person name="Han C."/>
            <person name="Tapia R."/>
            <person name="Chen A."/>
            <person name="Kyrpides N."/>
            <person name="Mavromatis K."/>
            <person name="Markowitz V."/>
            <person name="Szeto E."/>
            <person name="Ivanova N."/>
            <person name="Pagani I."/>
            <person name="Pati A."/>
            <person name="Goodwin L."/>
            <person name="Nordberg H.P."/>
            <person name="Cantor M.N."/>
            <person name="Hua S.X."/>
            <person name="Woyke T."/>
            <person name="Kerfeld C.A."/>
        </authorList>
    </citation>
    <scope>NUCLEOTIDE SEQUENCE [LARGE SCALE GENOMIC DNA]</scope>
    <source>
        <strain evidence="4">ATCC 27169 / PCC 6605</strain>
    </source>
</reference>
<feature type="transmembrane region" description="Helical" evidence="2">
    <location>
        <begin position="29"/>
        <end position="51"/>
    </location>
</feature>
<dbReference type="AlphaFoldDB" id="K9UGF6"/>
<dbReference type="RefSeq" id="WP_015159889.1">
    <property type="nucleotide sequence ID" value="NC_019697.1"/>
</dbReference>
<dbReference type="KEGG" id="cmp:Cha6605_2701"/>
<keyword evidence="2" id="KW-0472">Membrane</keyword>
<dbReference type="eggNOG" id="COG3827">
    <property type="taxonomic scope" value="Bacteria"/>
</dbReference>
<feature type="compositionally biased region" description="Pro residues" evidence="1">
    <location>
        <begin position="582"/>
        <end position="595"/>
    </location>
</feature>
<dbReference type="Proteomes" id="UP000010366">
    <property type="component" value="Chromosome"/>
</dbReference>
<dbReference type="Pfam" id="PF11832">
    <property type="entry name" value="DUF3352"/>
    <property type="match status" value="1"/>
</dbReference>
<dbReference type="OrthoDB" id="451203at2"/>
<evidence type="ECO:0000256" key="2">
    <source>
        <dbReference type="SAM" id="Phobius"/>
    </source>
</evidence>
<organism evidence="3 4">
    <name type="scientific">Chamaesiphon minutus (strain ATCC 27169 / PCC 6605)</name>
    <dbReference type="NCBI Taxonomy" id="1173020"/>
    <lineage>
        <taxon>Bacteria</taxon>
        <taxon>Bacillati</taxon>
        <taxon>Cyanobacteriota</taxon>
        <taxon>Cyanophyceae</taxon>
        <taxon>Gomontiellales</taxon>
        <taxon>Chamaesiphonaceae</taxon>
        <taxon>Chamaesiphon</taxon>
    </lineage>
</organism>
<evidence type="ECO:0000256" key="1">
    <source>
        <dbReference type="SAM" id="MobiDB-lite"/>
    </source>
</evidence>